<name>S9SBK7_9RHOB</name>
<protein>
    <recommendedName>
        <fullName evidence="4">DUF4893 domain-containing protein</fullName>
    </recommendedName>
</protein>
<comment type="caution">
    <text evidence="2">The sequence shown here is derived from an EMBL/GenBank/DDBJ whole genome shotgun (WGS) entry which is preliminary data.</text>
</comment>
<proteinExistence type="predicted"/>
<evidence type="ECO:0000256" key="1">
    <source>
        <dbReference type="SAM" id="SignalP"/>
    </source>
</evidence>
<evidence type="ECO:0000313" key="3">
    <source>
        <dbReference type="Proteomes" id="UP000015346"/>
    </source>
</evidence>
<reference evidence="2 3" key="1">
    <citation type="journal article" date="2013" name="Stand. Genomic Sci.">
        <title>Genome sequence of the reddish-pigmented Rubellimicrobium thermophilum type strain (DSM 16684(T)), a member of the Roseobacter clade.</title>
        <authorList>
            <person name="Fiebig A."/>
            <person name="Riedel T."/>
            <person name="Gronow S."/>
            <person name="Petersen J."/>
            <person name="Klenk H.P."/>
            <person name="Goker M."/>
        </authorList>
    </citation>
    <scope>NUCLEOTIDE SEQUENCE [LARGE SCALE GENOMIC DNA]</scope>
    <source>
        <strain evidence="2 3">DSM 16684</strain>
    </source>
</reference>
<dbReference type="InterPro" id="IPR032609">
    <property type="entry name" value="DUF4893"/>
</dbReference>
<organism evidence="2 3">
    <name type="scientific">Rubellimicrobium thermophilum DSM 16684</name>
    <dbReference type="NCBI Taxonomy" id="1123069"/>
    <lineage>
        <taxon>Bacteria</taxon>
        <taxon>Pseudomonadati</taxon>
        <taxon>Pseudomonadota</taxon>
        <taxon>Alphaproteobacteria</taxon>
        <taxon>Rhodobacterales</taxon>
        <taxon>Roseobacteraceae</taxon>
        <taxon>Rubellimicrobium</taxon>
    </lineage>
</organism>
<gene>
    <name evidence="2" type="ORF">ruthe_00581</name>
</gene>
<evidence type="ECO:0000313" key="2">
    <source>
        <dbReference type="EMBL" id="EPX87510.1"/>
    </source>
</evidence>
<feature type="chain" id="PRO_5004569214" description="DUF4893 domain-containing protein" evidence="1">
    <location>
        <begin position="22"/>
        <end position="211"/>
    </location>
</feature>
<dbReference type="HOGENOM" id="CLU_097824_0_0_5"/>
<dbReference type="RefSeq" id="WP_021096689.1">
    <property type="nucleotide sequence ID" value="NZ_KE557320.1"/>
</dbReference>
<feature type="signal peptide" evidence="1">
    <location>
        <begin position="1"/>
        <end position="21"/>
    </location>
</feature>
<dbReference type="OrthoDB" id="9153930at2"/>
<sequence>MRVRPALLAAAVALVPIAGQAQVRVREAAPVLSHGALQGIRPADRGRLDSADAALGRALAGALAEGAPGDVALLVEAMRGAPGPLDPAGDWSCRVLKLGGLLPLTVYAPFRCRIAPAGEGVWHLEKLSGSQRLSGTIAAADGPALYTGVGFVEGGPATDYAGLPPDDQEPVEPGQTHAQVGFFEQVSPRSARLLLPSPILESRFDILWLTR</sequence>
<keyword evidence="3" id="KW-1185">Reference proteome</keyword>
<evidence type="ECO:0008006" key="4">
    <source>
        <dbReference type="Google" id="ProtNLM"/>
    </source>
</evidence>
<accession>S9SBK7</accession>
<dbReference type="Pfam" id="PF16233">
    <property type="entry name" value="DUF4893"/>
    <property type="match status" value="1"/>
</dbReference>
<dbReference type="Proteomes" id="UP000015346">
    <property type="component" value="Unassembled WGS sequence"/>
</dbReference>
<dbReference type="AlphaFoldDB" id="S9SBK7"/>
<keyword evidence="1" id="KW-0732">Signal</keyword>
<dbReference type="EMBL" id="AOLV01000007">
    <property type="protein sequence ID" value="EPX87510.1"/>
    <property type="molecule type" value="Genomic_DNA"/>
</dbReference>